<accession>A0A653KXC3</accession>
<reference evidence="1 2" key="1">
    <citation type="submission" date="2019-10" db="EMBL/GenBank/DDBJ databases">
        <authorList>
            <person name="Karimi E."/>
        </authorList>
    </citation>
    <scope>NUCLEOTIDE SEQUENCE [LARGE SCALE GENOMIC DNA]</scope>
    <source>
        <strain evidence="1">Aeromonas sp. 8C</strain>
    </source>
</reference>
<proteinExistence type="predicted"/>
<dbReference type="AlphaFoldDB" id="A0A653KXC3"/>
<name>A0A653KXC3_AERVE</name>
<gene>
    <name evidence="1" type="ORF">AERO8C_160011</name>
</gene>
<sequence length="57" mass="6067">MGAMLVWTGSNYPFCGAVATVQADYAMKRSASIRQGGAICRYPLSDIPVWRGRAGSA</sequence>
<organism evidence="1 2">
    <name type="scientific">Aeromonas veronii</name>
    <dbReference type="NCBI Taxonomy" id="654"/>
    <lineage>
        <taxon>Bacteria</taxon>
        <taxon>Pseudomonadati</taxon>
        <taxon>Pseudomonadota</taxon>
        <taxon>Gammaproteobacteria</taxon>
        <taxon>Aeromonadales</taxon>
        <taxon>Aeromonadaceae</taxon>
        <taxon>Aeromonas</taxon>
    </lineage>
</organism>
<evidence type="ECO:0000313" key="1">
    <source>
        <dbReference type="EMBL" id="VXA83858.1"/>
    </source>
</evidence>
<evidence type="ECO:0000313" key="2">
    <source>
        <dbReference type="Proteomes" id="UP000439123"/>
    </source>
</evidence>
<dbReference type="Proteomes" id="UP000439123">
    <property type="component" value="Unassembled WGS sequence"/>
</dbReference>
<dbReference type="EMBL" id="CABWLC010000008">
    <property type="protein sequence ID" value="VXA83858.1"/>
    <property type="molecule type" value="Genomic_DNA"/>
</dbReference>
<protein>
    <submittedName>
        <fullName evidence="1">Uncharacterized protein</fullName>
    </submittedName>
</protein>